<dbReference type="InterPro" id="IPR010906">
    <property type="entry name" value="Phage_lambda_Nu1_terminase-ssu"/>
</dbReference>
<dbReference type="Proteomes" id="UP000580517">
    <property type="component" value="Unassembled WGS sequence"/>
</dbReference>
<sequence>MIDLSKKTTQAKFAQLVGVTQPVISGLLMRGVLTSGDTAGNWLLAYCQNLRDVAAGREQTDSGLDLEAQKARLASAQADKVEMENEVRRGNLAEVAVLEWVLTSAGSLVGAALDAIPAKLKRRLASLTAADILIIETELAKVRKTISELSLEDIEAGEDDEDD</sequence>
<dbReference type="OrthoDB" id="8963209at2"/>
<dbReference type="Pfam" id="PF07471">
    <property type="entry name" value="Phage_Nu1"/>
    <property type="match status" value="1"/>
</dbReference>
<name>A0A853FKI0_9BURK</name>
<protein>
    <submittedName>
        <fullName evidence="1">Terminase small subunit</fullName>
    </submittedName>
</protein>
<dbReference type="AlphaFoldDB" id="A0A853FKI0"/>
<dbReference type="RefSeq" id="WP_129971439.1">
    <property type="nucleotide sequence ID" value="NZ_JACCEW010000008.1"/>
</dbReference>
<accession>A0A853FKI0</accession>
<keyword evidence="2" id="KW-1185">Reference proteome</keyword>
<proteinExistence type="predicted"/>
<evidence type="ECO:0000313" key="1">
    <source>
        <dbReference type="EMBL" id="NYT38881.1"/>
    </source>
</evidence>
<dbReference type="EMBL" id="JACCEW010000008">
    <property type="protein sequence ID" value="NYT38881.1"/>
    <property type="molecule type" value="Genomic_DNA"/>
</dbReference>
<organism evidence="1 2">
    <name type="scientific">Allopusillimonas soli</name>
    <dbReference type="NCBI Taxonomy" id="659016"/>
    <lineage>
        <taxon>Bacteria</taxon>
        <taxon>Pseudomonadati</taxon>
        <taxon>Pseudomonadota</taxon>
        <taxon>Betaproteobacteria</taxon>
        <taxon>Burkholderiales</taxon>
        <taxon>Alcaligenaceae</taxon>
        <taxon>Allopusillimonas</taxon>
    </lineage>
</organism>
<reference evidence="1 2" key="1">
    <citation type="submission" date="2020-07" db="EMBL/GenBank/DDBJ databases">
        <title>Taxonomic revisions and descriptions of new bacterial species based on genomic comparisons in the high-G+C-content subgroup of the family Alcaligenaceae.</title>
        <authorList>
            <person name="Szabo A."/>
            <person name="Felfoldi T."/>
        </authorList>
    </citation>
    <scope>NUCLEOTIDE SEQUENCE [LARGE SCALE GENOMIC DNA]</scope>
    <source>
        <strain evidence="1 2">DSM 25264</strain>
    </source>
</reference>
<comment type="caution">
    <text evidence="1">The sequence shown here is derived from an EMBL/GenBank/DDBJ whole genome shotgun (WGS) entry which is preliminary data.</text>
</comment>
<evidence type="ECO:0000313" key="2">
    <source>
        <dbReference type="Proteomes" id="UP000580517"/>
    </source>
</evidence>
<gene>
    <name evidence="1" type="ORF">H0A68_18555</name>
</gene>